<dbReference type="AlphaFoldDB" id="A0A5S9XAW0"/>
<evidence type="ECO:0000313" key="4">
    <source>
        <dbReference type="Proteomes" id="UP000426265"/>
    </source>
</evidence>
<dbReference type="Proteomes" id="UP000426265">
    <property type="component" value="Unassembled WGS sequence"/>
</dbReference>
<protein>
    <submittedName>
        <fullName evidence="2">Uncharacterized protein</fullName>
    </submittedName>
</protein>
<organism evidence="2 5">
    <name type="scientific">Arabidopsis thaliana</name>
    <name type="common">Mouse-ear cress</name>
    <dbReference type="NCBI Taxonomy" id="3702"/>
    <lineage>
        <taxon>Eukaryota</taxon>
        <taxon>Viridiplantae</taxon>
        <taxon>Streptophyta</taxon>
        <taxon>Embryophyta</taxon>
        <taxon>Tracheophyta</taxon>
        <taxon>Spermatophyta</taxon>
        <taxon>Magnoliopsida</taxon>
        <taxon>eudicotyledons</taxon>
        <taxon>Gunneridae</taxon>
        <taxon>Pentapetalae</taxon>
        <taxon>rosids</taxon>
        <taxon>malvids</taxon>
        <taxon>Brassicales</taxon>
        <taxon>Brassicaceae</taxon>
        <taxon>Camelineae</taxon>
        <taxon>Arabidopsis</taxon>
    </lineage>
</organism>
<dbReference type="Proteomes" id="UP000434276">
    <property type="component" value="Unassembled WGS sequence"/>
</dbReference>
<evidence type="ECO:0000256" key="1">
    <source>
        <dbReference type="SAM" id="Phobius"/>
    </source>
</evidence>
<dbReference type="OrthoDB" id="1080314at2759"/>
<keyword evidence="1" id="KW-1133">Transmembrane helix</keyword>
<evidence type="ECO:0000313" key="3">
    <source>
        <dbReference type="EMBL" id="VYS56842.1"/>
    </source>
</evidence>
<proteinExistence type="predicted"/>
<dbReference type="KEGG" id="ath:AT3G09922"/>
<accession>A0A654FAV4</accession>
<dbReference type="EMBL" id="CACRSJ010000106">
    <property type="protein sequence ID" value="VYS56842.1"/>
    <property type="molecule type" value="Genomic_DNA"/>
</dbReference>
<dbReference type="EMBL" id="CACSHJ010000089">
    <property type="protein sequence ID" value="CAA0381888.1"/>
    <property type="molecule type" value="Genomic_DNA"/>
</dbReference>
<gene>
    <name evidence="3" type="ORF">AN1_LOCUS12293</name>
    <name evidence="2" type="ORF">C24_LOCUS12126</name>
</gene>
<feature type="transmembrane region" description="Helical" evidence="1">
    <location>
        <begin position="38"/>
        <end position="58"/>
    </location>
</feature>
<evidence type="ECO:0000313" key="2">
    <source>
        <dbReference type="EMBL" id="CAA0381888.1"/>
    </source>
</evidence>
<sequence>RLQKADSDCEFCLSPSRNWATSILWQASVPLGISRLCIFNFVILSLFSMLCFSSLCLGCTHSRALCVLCVRNKKIFGFEN</sequence>
<keyword evidence="1" id="KW-0812">Transmembrane</keyword>
<accession>A0A5S9XAW0</accession>
<evidence type="ECO:0000313" key="5">
    <source>
        <dbReference type="Proteomes" id="UP000434276"/>
    </source>
</evidence>
<reference evidence="2 5" key="1">
    <citation type="submission" date="2019-12" db="EMBL/GenBank/DDBJ databases">
        <authorList>
            <person name="Jiao W.-B."/>
            <person name="Schneeberger K."/>
        </authorList>
    </citation>
    <scope>NUCLEOTIDE SEQUENCE [LARGE SCALE GENOMIC DNA]</scope>
    <source>
        <strain evidence="4">cv. An-1</strain>
        <strain evidence="5">cv. C24</strain>
    </source>
</reference>
<feature type="non-terminal residue" evidence="2">
    <location>
        <position position="1"/>
    </location>
</feature>
<keyword evidence="1" id="KW-0472">Membrane</keyword>
<name>A0A5S9XAW0_ARATH</name>